<reference evidence="2" key="1">
    <citation type="journal article" date="2023" name="GigaByte">
        <title>Genome assembly of the bearded iris, Iris pallida Lam.</title>
        <authorList>
            <person name="Bruccoleri R.E."/>
            <person name="Oakeley E.J."/>
            <person name="Faust A.M.E."/>
            <person name="Altorfer M."/>
            <person name="Dessus-Babus S."/>
            <person name="Burckhardt D."/>
            <person name="Oertli M."/>
            <person name="Naumann U."/>
            <person name="Petersen F."/>
            <person name="Wong J."/>
        </authorList>
    </citation>
    <scope>NUCLEOTIDE SEQUENCE</scope>
    <source>
        <strain evidence="2">GSM-AAB239-AS_SAM_17_03QT</strain>
    </source>
</reference>
<feature type="domain" description="KIB1-4 beta-propeller" evidence="1">
    <location>
        <begin position="3"/>
        <end position="124"/>
    </location>
</feature>
<accession>A0AAX6GEC9</accession>
<dbReference type="PANTHER" id="PTHR40891">
    <property type="entry name" value="DUF295 DOMAIN-CONTAINING PROTEIN"/>
    <property type="match status" value="1"/>
</dbReference>
<keyword evidence="3" id="KW-1185">Reference proteome</keyword>
<gene>
    <name evidence="2" type="ORF">M6B38_370240</name>
</gene>
<sequence>MSNNYFWPSSQGWLLILESDSSNFFLLNPMTMQRIELPPLVLSSPLDIAEYKLVLSSSPADQDFVVMLVNLCEDSIRFYHMGHDWILYEYGSMLQENDYITGVVSSNGIFYGCTFQSNIFLIECVPCPQLTLVDGKDYKYRSTWFLLFL</sequence>
<comment type="caution">
    <text evidence="2">The sequence shown here is derived from an EMBL/GenBank/DDBJ whole genome shotgun (WGS) entry which is preliminary data.</text>
</comment>
<name>A0AAX6GEC9_IRIPA</name>
<dbReference type="PANTHER" id="PTHR40891:SF1">
    <property type="entry name" value="DUF295 DOMAIN-CONTAINING PROTEIN"/>
    <property type="match status" value="1"/>
</dbReference>
<proteinExistence type="predicted"/>
<evidence type="ECO:0000313" key="3">
    <source>
        <dbReference type="Proteomes" id="UP001140949"/>
    </source>
</evidence>
<dbReference type="Proteomes" id="UP001140949">
    <property type="component" value="Unassembled WGS sequence"/>
</dbReference>
<evidence type="ECO:0000259" key="1">
    <source>
        <dbReference type="Pfam" id="PF03478"/>
    </source>
</evidence>
<dbReference type="EMBL" id="JANAVB010020597">
    <property type="protein sequence ID" value="KAJ6827029.1"/>
    <property type="molecule type" value="Genomic_DNA"/>
</dbReference>
<dbReference type="AlphaFoldDB" id="A0AAX6GEC9"/>
<organism evidence="2 3">
    <name type="scientific">Iris pallida</name>
    <name type="common">Sweet iris</name>
    <dbReference type="NCBI Taxonomy" id="29817"/>
    <lineage>
        <taxon>Eukaryota</taxon>
        <taxon>Viridiplantae</taxon>
        <taxon>Streptophyta</taxon>
        <taxon>Embryophyta</taxon>
        <taxon>Tracheophyta</taxon>
        <taxon>Spermatophyta</taxon>
        <taxon>Magnoliopsida</taxon>
        <taxon>Liliopsida</taxon>
        <taxon>Asparagales</taxon>
        <taxon>Iridaceae</taxon>
        <taxon>Iridoideae</taxon>
        <taxon>Irideae</taxon>
        <taxon>Iris</taxon>
    </lineage>
</organism>
<dbReference type="Pfam" id="PF03478">
    <property type="entry name" value="Beta-prop_KIB1-4"/>
    <property type="match status" value="1"/>
</dbReference>
<protein>
    <submittedName>
        <fullName evidence="2">F-box/kelch-repeat protein-like isoform X2</fullName>
    </submittedName>
</protein>
<evidence type="ECO:0000313" key="2">
    <source>
        <dbReference type="EMBL" id="KAJ6827029.1"/>
    </source>
</evidence>
<dbReference type="InterPro" id="IPR005174">
    <property type="entry name" value="KIB1-4_b-propeller"/>
</dbReference>
<reference evidence="2" key="2">
    <citation type="submission" date="2023-04" db="EMBL/GenBank/DDBJ databases">
        <authorList>
            <person name="Bruccoleri R.E."/>
            <person name="Oakeley E.J."/>
            <person name="Faust A.-M."/>
            <person name="Dessus-Babus S."/>
            <person name="Altorfer M."/>
            <person name="Burckhardt D."/>
            <person name="Oertli M."/>
            <person name="Naumann U."/>
            <person name="Petersen F."/>
            <person name="Wong J."/>
        </authorList>
    </citation>
    <scope>NUCLEOTIDE SEQUENCE</scope>
    <source>
        <strain evidence="2">GSM-AAB239-AS_SAM_17_03QT</strain>
        <tissue evidence="2">Leaf</tissue>
    </source>
</reference>